<accession>R0MK14</accession>
<sequence length="252" mass="29332">MLIALKSIVLIIYSCKGSKRTFEDVLNDKNNLVFDLNISEMRHFKVGCFTCDYVENRTSSLCKGKRTQIRKNEIDFYANDVILPSTTEYHELTDTPEIMKDKCSLETSNIYDLEKICIFDQCSITIEQLDNLVMEKLEGDNCNMSISNVNDTKKANNILTNSNGVNIECLTRLEKNDGMHFDSEENKSDLQMSRKEDLKSFKSIESEFKIYIDQLILYTIPESHIKNYRRNIENIEKASVIFDKYELDFKNN</sequence>
<reference evidence="1 2" key="1">
    <citation type="journal article" date="2013" name="BMC Genomics">
        <title>Comparative genomics of parasitic silkworm microsporidia reveal an association between genome expansion and host adaptation.</title>
        <authorList>
            <person name="Pan G."/>
            <person name="Xu J."/>
            <person name="Li T."/>
            <person name="Xia Q."/>
            <person name="Liu S.L."/>
            <person name="Zhang G."/>
            <person name="Li S."/>
            <person name="Li C."/>
            <person name="Liu H."/>
            <person name="Yang L."/>
            <person name="Liu T."/>
            <person name="Zhang X."/>
            <person name="Wu Z."/>
            <person name="Fan W."/>
            <person name="Dang X."/>
            <person name="Xiang H."/>
            <person name="Tao M."/>
            <person name="Li Y."/>
            <person name="Hu J."/>
            <person name="Li Z."/>
            <person name="Lin L."/>
            <person name="Luo J."/>
            <person name="Geng L."/>
            <person name="Wang L."/>
            <person name="Long M."/>
            <person name="Wan Y."/>
            <person name="He N."/>
            <person name="Zhang Z."/>
            <person name="Lu C."/>
            <person name="Keeling P.J."/>
            <person name="Wang J."/>
            <person name="Xiang Z."/>
            <person name="Zhou Z."/>
        </authorList>
    </citation>
    <scope>NUCLEOTIDE SEQUENCE [LARGE SCALE GENOMIC DNA]</scope>
    <source>
        <strain evidence="2">CQ1 / CVCC 102059</strain>
    </source>
</reference>
<dbReference type="Proteomes" id="UP000016927">
    <property type="component" value="Unassembled WGS sequence"/>
</dbReference>
<gene>
    <name evidence="1" type="ORF">NBO_24g0020</name>
</gene>
<organism evidence="1 2">
    <name type="scientific">Nosema bombycis (strain CQ1 / CVCC 102059)</name>
    <name type="common">Microsporidian parasite</name>
    <name type="synonym">Pebrine of silkworm</name>
    <dbReference type="NCBI Taxonomy" id="578461"/>
    <lineage>
        <taxon>Eukaryota</taxon>
        <taxon>Fungi</taxon>
        <taxon>Fungi incertae sedis</taxon>
        <taxon>Microsporidia</taxon>
        <taxon>Nosematidae</taxon>
        <taxon>Nosema</taxon>
    </lineage>
</organism>
<evidence type="ECO:0000313" key="1">
    <source>
        <dbReference type="EMBL" id="EOB14575.1"/>
    </source>
</evidence>
<dbReference type="VEuPathDB" id="MicrosporidiaDB:NBO_24g0020"/>
<dbReference type="AlphaFoldDB" id="R0MK14"/>
<proteinExistence type="predicted"/>
<protein>
    <submittedName>
        <fullName evidence="1">Uncharacterized protein</fullName>
    </submittedName>
</protein>
<evidence type="ECO:0000313" key="2">
    <source>
        <dbReference type="Proteomes" id="UP000016927"/>
    </source>
</evidence>
<dbReference type="EMBL" id="KB908932">
    <property type="protein sequence ID" value="EOB14575.1"/>
    <property type="molecule type" value="Genomic_DNA"/>
</dbReference>
<name>R0MK14_NOSB1</name>
<dbReference type="HOGENOM" id="CLU_1103067_0_0_1"/>
<keyword evidence="2" id="KW-1185">Reference proteome</keyword>